<dbReference type="Proteomes" id="UP000006882">
    <property type="component" value="Chromosome G1"/>
</dbReference>
<accession>A0A251REX1</accession>
<keyword evidence="1" id="KW-0472">Membrane</keyword>
<keyword evidence="4" id="KW-1185">Reference proteome</keyword>
<dbReference type="Gramene" id="ONI34553">
    <property type="protein sequence ID" value="ONI34553"/>
    <property type="gene ID" value="PRUPE_1G487300"/>
</dbReference>
<sequence>MAFFSSILQQTLIHNHLWLWSHLVIWTFSFFGSTEPTGSSQIQEREEDAEWTMESNIIFFTDLLFAGITDAISGFSQHVVVLLFPKTTPSIAVEFFFFIAFFFGSVLIAAISSLGLLCFTTNFWALV</sequence>
<organism evidence="3 4">
    <name type="scientific">Prunus persica</name>
    <name type="common">Peach</name>
    <name type="synonym">Amygdalus persica</name>
    <dbReference type="NCBI Taxonomy" id="3760"/>
    <lineage>
        <taxon>Eukaryota</taxon>
        <taxon>Viridiplantae</taxon>
        <taxon>Streptophyta</taxon>
        <taxon>Embryophyta</taxon>
        <taxon>Tracheophyta</taxon>
        <taxon>Spermatophyta</taxon>
        <taxon>Magnoliopsida</taxon>
        <taxon>eudicotyledons</taxon>
        <taxon>Gunneridae</taxon>
        <taxon>Pentapetalae</taxon>
        <taxon>rosids</taxon>
        <taxon>fabids</taxon>
        <taxon>Rosales</taxon>
        <taxon>Rosaceae</taxon>
        <taxon>Amygdaloideae</taxon>
        <taxon>Amygdaleae</taxon>
        <taxon>Prunus</taxon>
    </lineage>
</organism>
<feature type="chain" id="PRO_5013372731" description="CASP-like protein" evidence="2">
    <location>
        <begin position="37"/>
        <end position="127"/>
    </location>
</feature>
<dbReference type="EMBL" id="CM007651">
    <property type="protein sequence ID" value="ONI34553.1"/>
    <property type="molecule type" value="Genomic_DNA"/>
</dbReference>
<feature type="transmembrane region" description="Helical" evidence="1">
    <location>
        <begin position="57"/>
        <end position="84"/>
    </location>
</feature>
<dbReference type="AlphaFoldDB" id="A0A251REX1"/>
<name>A0A251REX1_PRUPE</name>
<evidence type="ECO:0000313" key="4">
    <source>
        <dbReference type="Proteomes" id="UP000006882"/>
    </source>
</evidence>
<keyword evidence="2" id="KW-0732">Signal</keyword>
<feature type="signal peptide" evidence="2">
    <location>
        <begin position="1"/>
        <end position="36"/>
    </location>
</feature>
<keyword evidence="1" id="KW-1133">Transmembrane helix</keyword>
<gene>
    <name evidence="3" type="ORF">PRUPE_1G487300</name>
</gene>
<evidence type="ECO:0008006" key="5">
    <source>
        <dbReference type="Google" id="ProtNLM"/>
    </source>
</evidence>
<evidence type="ECO:0000256" key="2">
    <source>
        <dbReference type="SAM" id="SignalP"/>
    </source>
</evidence>
<evidence type="ECO:0000256" key="1">
    <source>
        <dbReference type="SAM" id="Phobius"/>
    </source>
</evidence>
<proteinExistence type="predicted"/>
<evidence type="ECO:0000313" key="3">
    <source>
        <dbReference type="EMBL" id="ONI34553.1"/>
    </source>
</evidence>
<reference evidence="3 4" key="1">
    <citation type="journal article" date="2013" name="Nat. Genet.">
        <title>The high-quality draft genome of peach (Prunus persica) identifies unique patterns of genetic diversity, domestication and genome evolution.</title>
        <authorList>
            <consortium name="International Peach Genome Initiative"/>
            <person name="Verde I."/>
            <person name="Abbott A.G."/>
            <person name="Scalabrin S."/>
            <person name="Jung S."/>
            <person name="Shu S."/>
            <person name="Marroni F."/>
            <person name="Zhebentyayeva T."/>
            <person name="Dettori M.T."/>
            <person name="Grimwood J."/>
            <person name="Cattonaro F."/>
            <person name="Zuccolo A."/>
            <person name="Rossini L."/>
            <person name="Jenkins J."/>
            <person name="Vendramin E."/>
            <person name="Meisel L.A."/>
            <person name="Decroocq V."/>
            <person name="Sosinski B."/>
            <person name="Prochnik S."/>
            <person name="Mitros T."/>
            <person name="Policriti A."/>
            <person name="Cipriani G."/>
            <person name="Dondini L."/>
            <person name="Ficklin S."/>
            <person name="Goodstein D.M."/>
            <person name="Xuan P."/>
            <person name="Del Fabbro C."/>
            <person name="Aramini V."/>
            <person name="Copetti D."/>
            <person name="Gonzalez S."/>
            <person name="Horner D.S."/>
            <person name="Falchi R."/>
            <person name="Lucas S."/>
            <person name="Mica E."/>
            <person name="Maldonado J."/>
            <person name="Lazzari B."/>
            <person name="Bielenberg D."/>
            <person name="Pirona R."/>
            <person name="Miculan M."/>
            <person name="Barakat A."/>
            <person name="Testolin R."/>
            <person name="Stella A."/>
            <person name="Tartarini S."/>
            <person name="Tonutti P."/>
            <person name="Arus P."/>
            <person name="Orellana A."/>
            <person name="Wells C."/>
            <person name="Main D."/>
            <person name="Vizzotto G."/>
            <person name="Silva H."/>
            <person name="Salamini F."/>
            <person name="Schmutz J."/>
            <person name="Morgante M."/>
            <person name="Rokhsar D.S."/>
        </authorList>
    </citation>
    <scope>NUCLEOTIDE SEQUENCE [LARGE SCALE GENOMIC DNA]</scope>
    <source>
        <strain evidence="4">cv. Nemared</strain>
    </source>
</reference>
<protein>
    <recommendedName>
        <fullName evidence="5">CASP-like protein</fullName>
    </recommendedName>
</protein>
<feature type="transmembrane region" description="Helical" evidence="1">
    <location>
        <begin position="96"/>
        <end position="125"/>
    </location>
</feature>
<keyword evidence="1" id="KW-0812">Transmembrane</keyword>